<dbReference type="InterPro" id="IPR036770">
    <property type="entry name" value="Ankyrin_rpt-contain_sf"/>
</dbReference>
<gene>
    <name evidence="1" type="ORF">M9Y10_029840</name>
</gene>
<accession>A0ABR2KNF9</accession>
<sequence length="186" mass="22109">MKQENFNKNSKYYDTNPLYFAAAYNRIEIFKYLLEQEIFSINSKVDDVLLFEYVIEKRKYEIAEILIRQPKIIIIGSCSYKSIRIEDFKLVRKSNHFRCMTSDSYTISIDVFALNLLSFFLMDPIDKENADHINERKKQVVSANTGMFGCLAAKYLKASDFVQFLDRYEIDINSIERKFVFFFFSF</sequence>
<name>A0ABR2KNF9_9EUKA</name>
<comment type="caution">
    <text evidence="1">The sequence shown here is derived from an EMBL/GenBank/DDBJ whole genome shotgun (WGS) entry which is preliminary data.</text>
</comment>
<dbReference type="EMBL" id="JAPFFF010000004">
    <property type="protein sequence ID" value="KAK8892601.1"/>
    <property type="molecule type" value="Genomic_DNA"/>
</dbReference>
<organism evidence="1 2">
    <name type="scientific">Tritrichomonas musculus</name>
    <dbReference type="NCBI Taxonomy" id="1915356"/>
    <lineage>
        <taxon>Eukaryota</taxon>
        <taxon>Metamonada</taxon>
        <taxon>Parabasalia</taxon>
        <taxon>Tritrichomonadida</taxon>
        <taxon>Tritrichomonadidae</taxon>
        <taxon>Tritrichomonas</taxon>
    </lineage>
</organism>
<keyword evidence="2" id="KW-1185">Reference proteome</keyword>
<proteinExistence type="predicted"/>
<evidence type="ECO:0000313" key="2">
    <source>
        <dbReference type="Proteomes" id="UP001470230"/>
    </source>
</evidence>
<reference evidence="1 2" key="1">
    <citation type="submission" date="2024-04" db="EMBL/GenBank/DDBJ databases">
        <title>Tritrichomonas musculus Genome.</title>
        <authorList>
            <person name="Alves-Ferreira E."/>
            <person name="Grigg M."/>
            <person name="Lorenzi H."/>
            <person name="Galac M."/>
        </authorList>
    </citation>
    <scope>NUCLEOTIDE SEQUENCE [LARGE SCALE GENOMIC DNA]</scope>
    <source>
        <strain evidence="1 2">EAF2021</strain>
    </source>
</reference>
<protein>
    <recommendedName>
        <fullName evidence="3">Ankyrin repeat protein</fullName>
    </recommendedName>
</protein>
<dbReference type="SUPFAM" id="SSF48403">
    <property type="entry name" value="Ankyrin repeat"/>
    <property type="match status" value="1"/>
</dbReference>
<evidence type="ECO:0008006" key="3">
    <source>
        <dbReference type="Google" id="ProtNLM"/>
    </source>
</evidence>
<dbReference type="Gene3D" id="1.25.40.20">
    <property type="entry name" value="Ankyrin repeat-containing domain"/>
    <property type="match status" value="1"/>
</dbReference>
<dbReference type="Proteomes" id="UP001470230">
    <property type="component" value="Unassembled WGS sequence"/>
</dbReference>
<evidence type="ECO:0000313" key="1">
    <source>
        <dbReference type="EMBL" id="KAK8892601.1"/>
    </source>
</evidence>